<sequence>MPGAVRPFRMPFRRTDERTAFRTPVRARARGLRRAAVALLAACLAWTLPGTAAAATKYPVPYSFAAGIAAQLLNPGSAPVGSNDFSCKPSAAHPYPVVLVHGTFGNMTDSWQTLSPLLANNGYCVFALDYGGKPGGLFQGYGDIPTSAAQLAAFVDKVRAATGAAEVDIVGHSQGGMMPRYFIQNLGGEDKVRALVGLAPSNYGTEFWGLTRLATAFPWSAELLDLVCTACGQQAAGSDFLNALNAGGDTVPGVQYTVIASKFDEVVTPYTYSFLKGPNAKNIVVQDRCILDFADHLALIYDRVALREVLNALDPAHQQRTCALVLPVFGG</sequence>
<dbReference type="GO" id="GO:0016298">
    <property type="term" value="F:lipase activity"/>
    <property type="evidence" value="ECO:0007669"/>
    <property type="project" value="TreeGrafter"/>
</dbReference>
<dbReference type="PANTHER" id="PTHR32015:SF1">
    <property type="entry name" value="LIPASE"/>
    <property type="match status" value="1"/>
</dbReference>
<dbReference type="InterPro" id="IPR029058">
    <property type="entry name" value="AB_hydrolase_fold"/>
</dbReference>
<organism evidence="1 2">
    <name type="scientific">Yinghuangia soli</name>
    <dbReference type="NCBI Taxonomy" id="2908204"/>
    <lineage>
        <taxon>Bacteria</taxon>
        <taxon>Bacillati</taxon>
        <taxon>Actinomycetota</taxon>
        <taxon>Actinomycetes</taxon>
        <taxon>Kitasatosporales</taxon>
        <taxon>Streptomycetaceae</taxon>
        <taxon>Yinghuangia</taxon>
    </lineage>
</organism>
<keyword evidence="2" id="KW-1185">Reference proteome</keyword>
<dbReference type="Pfam" id="PF01674">
    <property type="entry name" value="Lipase_2"/>
    <property type="match status" value="1"/>
</dbReference>
<proteinExistence type="predicted"/>
<reference evidence="1" key="1">
    <citation type="submission" date="2022-01" db="EMBL/GenBank/DDBJ databases">
        <title>Genome-Based Taxonomic Classification of the Phylum Actinobacteria.</title>
        <authorList>
            <person name="Gao Y."/>
        </authorList>
    </citation>
    <scope>NUCLEOTIDE SEQUENCE</scope>
    <source>
        <strain evidence="1">KLBMP 8922</strain>
    </source>
</reference>
<accession>A0AA41PX08</accession>
<evidence type="ECO:0000313" key="2">
    <source>
        <dbReference type="Proteomes" id="UP001165378"/>
    </source>
</evidence>
<dbReference type="SUPFAM" id="SSF53474">
    <property type="entry name" value="alpha/beta-Hydrolases"/>
    <property type="match status" value="1"/>
</dbReference>
<protein>
    <submittedName>
        <fullName evidence="1">Lipase family protein</fullName>
    </submittedName>
</protein>
<dbReference type="InterPro" id="IPR002918">
    <property type="entry name" value="Lipase_EstA/Esterase_EstB"/>
</dbReference>
<dbReference type="PANTHER" id="PTHR32015">
    <property type="entry name" value="FASTING INDUCED LIPASE"/>
    <property type="match status" value="1"/>
</dbReference>
<evidence type="ECO:0000313" key="1">
    <source>
        <dbReference type="EMBL" id="MCF2527261.1"/>
    </source>
</evidence>
<dbReference type="GO" id="GO:0016042">
    <property type="term" value="P:lipid catabolic process"/>
    <property type="evidence" value="ECO:0007669"/>
    <property type="project" value="InterPro"/>
</dbReference>
<dbReference type="AlphaFoldDB" id="A0AA41PX08"/>
<gene>
    <name evidence="1" type="ORF">LZ495_08545</name>
</gene>
<dbReference type="Proteomes" id="UP001165378">
    <property type="component" value="Unassembled WGS sequence"/>
</dbReference>
<dbReference type="Gene3D" id="3.40.50.1820">
    <property type="entry name" value="alpha/beta hydrolase"/>
    <property type="match status" value="1"/>
</dbReference>
<dbReference type="EMBL" id="JAKFHA010000003">
    <property type="protein sequence ID" value="MCF2527261.1"/>
    <property type="molecule type" value="Genomic_DNA"/>
</dbReference>
<comment type="caution">
    <text evidence="1">The sequence shown here is derived from an EMBL/GenBank/DDBJ whole genome shotgun (WGS) entry which is preliminary data.</text>
</comment>
<name>A0AA41PX08_9ACTN</name>